<evidence type="ECO:0000313" key="3">
    <source>
        <dbReference type="Proteomes" id="UP000645517"/>
    </source>
</evidence>
<comment type="caution">
    <text evidence="2">The sequence shown here is derived from an EMBL/GenBank/DDBJ whole genome shotgun (WGS) entry which is preliminary data.</text>
</comment>
<proteinExistence type="predicted"/>
<sequence>MTFVHRPTTRKRAQTVAKLPLTPSPSPMEKQRSEAHQALARHTVCPVAAQRQAVQAPLRAATLDRQEVQRLQQERQVVQALEARTAAAQRETTAPGEATP</sequence>
<evidence type="ECO:0000256" key="1">
    <source>
        <dbReference type="SAM" id="MobiDB-lite"/>
    </source>
</evidence>
<organism evidence="2 3">
    <name type="scientific">Deinococcus daejeonensis</name>
    <dbReference type="NCBI Taxonomy" id="1007098"/>
    <lineage>
        <taxon>Bacteria</taxon>
        <taxon>Thermotogati</taxon>
        <taxon>Deinococcota</taxon>
        <taxon>Deinococci</taxon>
        <taxon>Deinococcales</taxon>
        <taxon>Deinococcaceae</taxon>
        <taxon>Deinococcus</taxon>
    </lineage>
</organism>
<accession>A0ABQ2JIE6</accession>
<feature type="region of interest" description="Disordered" evidence="1">
    <location>
        <begin position="1"/>
        <end position="40"/>
    </location>
</feature>
<dbReference type="RefSeq" id="WP_189059875.1">
    <property type="nucleotide sequence ID" value="NZ_BMOR01000052.1"/>
</dbReference>
<gene>
    <name evidence="2" type="ORF">GCM10010842_40300</name>
</gene>
<reference evidence="3" key="1">
    <citation type="journal article" date="2019" name="Int. J. Syst. Evol. Microbiol.">
        <title>The Global Catalogue of Microorganisms (GCM) 10K type strain sequencing project: providing services to taxonomists for standard genome sequencing and annotation.</title>
        <authorList>
            <consortium name="The Broad Institute Genomics Platform"/>
            <consortium name="The Broad Institute Genome Sequencing Center for Infectious Disease"/>
            <person name="Wu L."/>
            <person name="Ma J."/>
        </authorList>
    </citation>
    <scope>NUCLEOTIDE SEQUENCE [LARGE SCALE GENOMIC DNA]</scope>
    <source>
        <strain evidence="3">JCM 16918</strain>
    </source>
</reference>
<evidence type="ECO:0000313" key="2">
    <source>
        <dbReference type="EMBL" id="GGN48153.1"/>
    </source>
</evidence>
<name>A0ABQ2JIE6_9DEIO</name>
<protein>
    <submittedName>
        <fullName evidence="2">Uncharacterized protein</fullName>
    </submittedName>
</protein>
<dbReference type="Proteomes" id="UP000645517">
    <property type="component" value="Unassembled WGS sequence"/>
</dbReference>
<dbReference type="EMBL" id="BMOR01000052">
    <property type="protein sequence ID" value="GGN48153.1"/>
    <property type="molecule type" value="Genomic_DNA"/>
</dbReference>
<keyword evidence="3" id="KW-1185">Reference proteome</keyword>